<name>A0A923T6H6_9BACT</name>
<dbReference type="Proteomes" id="UP000650081">
    <property type="component" value="Unassembled WGS sequence"/>
</dbReference>
<comment type="caution">
    <text evidence="1">The sequence shown here is derived from an EMBL/GenBank/DDBJ whole genome shotgun (WGS) entry which is preliminary data.</text>
</comment>
<protein>
    <recommendedName>
        <fullName evidence="3">DUF2268 domain-containing protein</fullName>
    </recommendedName>
</protein>
<dbReference type="EMBL" id="JACSIT010000067">
    <property type="protein sequence ID" value="MBC6993430.1"/>
    <property type="molecule type" value="Genomic_DNA"/>
</dbReference>
<gene>
    <name evidence="1" type="ORF">H9S92_04605</name>
</gene>
<evidence type="ECO:0000313" key="2">
    <source>
        <dbReference type="Proteomes" id="UP000650081"/>
    </source>
</evidence>
<accession>A0A923T6H6</accession>
<sequence length="418" mass="47643">MLGTFLHAQPCVATDVVHFWEAYDKITATPDTVQQLALLQQYYLAKATPGLVALQEARNYTPTEYLHAINDYPEFWRSVRSNTTAVQASYPAIEAALDRLRQLYPALRPVPIYFAVGVFRTNGTATKDMVMIGSELALADDATVITELPAWRQPFFREYEPLKNIALLCTHEYVHTQQNELVENLLSMCLYEGIAEFVSCTATGMPSNSPAIAIGKARQEEVVRQFVKDLFLMSNNYDWMWGENRNALKTRDLGYYIGYEIAERHYQAAKDPQRAIRELIELDFHDEAAVERLVDGTRLLPAPLRKLNRAYEKQRPTVVSMDPFRNGAKGISPGRVQITLTFSEPLNGYNTGLDFGPLGEEHCPRISPNRTWSADNKNWTFEVDLEPKRRYQLLISNNFRLESGVRLKPYLIEFTTGS</sequence>
<proteinExistence type="predicted"/>
<organism evidence="1 2">
    <name type="scientific">Neolewinella lacunae</name>
    <dbReference type="NCBI Taxonomy" id="1517758"/>
    <lineage>
        <taxon>Bacteria</taxon>
        <taxon>Pseudomonadati</taxon>
        <taxon>Bacteroidota</taxon>
        <taxon>Saprospiria</taxon>
        <taxon>Saprospirales</taxon>
        <taxon>Lewinellaceae</taxon>
        <taxon>Neolewinella</taxon>
    </lineage>
</organism>
<keyword evidence="2" id="KW-1185">Reference proteome</keyword>
<evidence type="ECO:0008006" key="3">
    <source>
        <dbReference type="Google" id="ProtNLM"/>
    </source>
</evidence>
<reference evidence="1" key="1">
    <citation type="submission" date="2020-08" db="EMBL/GenBank/DDBJ databases">
        <title>Lewinella bacteria from marine environments.</title>
        <authorList>
            <person name="Zhong Y."/>
        </authorList>
    </citation>
    <scope>NUCLEOTIDE SEQUENCE</scope>
    <source>
        <strain evidence="1">KCTC 42187</strain>
    </source>
</reference>
<dbReference type="AlphaFoldDB" id="A0A923T6H6"/>
<evidence type="ECO:0000313" key="1">
    <source>
        <dbReference type="EMBL" id="MBC6993430.1"/>
    </source>
</evidence>
<dbReference type="RefSeq" id="WP_187465540.1">
    <property type="nucleotide sequence ID" value="NZ_JACSIT010000067.1"/>
</dbReference>